<evidence type="ECO:0000313" key="2">
    <source>
        <dbReference type="Proteomes" id="UP000265520"/>
    </source>
</evidence>
<name>A0A392W0V6_9FABA</name>
<proteinExistence type="predicted"/>
<evidence type="ECO:0000313" key="1">
    <source>
        <dbReference type="EMBL" id="MCI92320.1"/>
    </source>
</evidence>
<feature type="non-terminal residue" evidence="1">
    <location>
        <position position="62"/>
    </location>
</feature>
<organism evidence="1 2">
    <name type="scientific">Trifolium medium</name>
    <dbReference type="NCBI Taxonomy" id="97028"/>
    <lineage>
        <taxon>Eukaryota</taxon>
        <taxon>Viridiplantae</taxon>
        <taxon>Streptophyta</taxon>
        <taxon>Embryophyta</taxon>
        <taxon>Tracheophyta</taxon>
        <taxon>Spermatophyta</taxon>
        <taxon>Magnoliopsida</taxon>
        <taxon>eudicotyledons</taxon>
        <taxon>Gunneridae</taxon>
        <taxon>Pentapetalae</taxon>
        <taxon>rosids</taxon>
        <taxon>fabids</taxon>
        <taxon>Fabales</taxon>
        <taxon>Fabaceae</taxon>
        <taxon>Papilionoideae</taxon>
        <taxon>50 kb inversion clade</taxon>
        <taxon>NPAAA clade</taxon>
        <taxon>Hologalegina</taxon>
        <taxon>IRL clade</taxon>
        <taxon>Trifolieae</taxon>
        <taxon>Trifolium</taxon>
    </lineage>
</organism>
<dbReference type="EMBL" id="LXQA011297594">
    <property type="protein sequence ID" value="MCI92320.1"/>
    <property type="molecule type" value="Genomic_DNA"/>
</dbReference>
<sequence length="62" mass="7141">MASNPFNNEGSFISAHNKITNLISVKLDDKNFKQWRQQVSGVIRAFDLQKYITDPSIPEKFL</sequence>
<reference evidence="1 2" key="1">
    <citation type="journal article" date="2018" name="Front. Plant Sci.">
        <title>Red Clover (Trifolium pratense) and Zigzag Clover (T. medium) - A Picture of Genomic Similarities and Differences.</title>
        <authorList>
            <person name="Dluhosova J."/>
            <person name="Istvanek J."/>
            <person name="Nedelnik J."/>
            <person name="Repkova J."/>
        </authorList>
    </citation>
    <scope>NUCLEOTIDE SEQUENCE [LARGE SCALE GENOMIC DNA]</scope>
    <source>
        <strain evidence="2">cv. 10/8</strain>
        <tissue evidence="1">Leaf</tissue>
    </source>
</reference>
<dbReference type="Proteomes" id="UP000265520">
    <property type="component" value="Unassembled WGS sequence"/>
</dbReference>
<keyword evidence="2" id="KW-1185">Reference proteome</keyword>
<dbReference type="AlphaFoldDB" id="A0A392W0V6"/>
<accession>A0A392W0V6</accession>
<protein>
    <submittedName>
        <fullName evidence="1">Histone deacetylase</fullName>
    </submittedName>
</protein>
<comment type="caution">
    <text evidence="1">The sequence shown here is derived from an EMBL/GenBank/DDBJ whole genome shotgun (WGS) entry which is preliminary data.</text>
</comment>